<evidence type="ECO:0000256" key="5">
    <source>
        <dbReference type="ARBA" id="ARBA00023136"/>
    </source>
</evidence>
<dbReference type="STRING" id="1196353.SAMN05444921_11675"/>
<evidence type="ECO:0000313" key="9">
    <source>
        <dbReference type="Proteomes" id="UP000199063"/>
    </source>
</evidence>
<protein>
    <submittedName>
        <fullName evidence="8">FtsX-like permease family protein</fullName>
    </submittedName>
</protein>
<keyword evidence="9" id="KW-1185">Reference proteome</keyword>
<dbReference type="EMBL" id="FNHI01000016">
    <property type="protein sequence ID" value="SDM97314.1"/>
    <property type="molecule type" value="Genomic_DNA"/>
</dbReference>
<sequence>MANAYLPHLLGFGVLGLAVAVLTVANVVSGAVVAGFRAIGILKSLGFTPRQVVAVHLTAVLVPAAAGSLLGVTTVTLAAGLAATLTAFGKAVQGTADAVVYAGRAARGETTPEQGDEETEALLRSLPGAADVVALAWLDLYLAGDPQRIQVQFIRGE</sequence>
<evidence type="ECO:0000259" key="7">
    <source>
        <dbReference type="Pfam" id="PF02687"/>
    </source>
</evidence>
<evidence type="ECO:0000256" key="6">
    <source>
        <dbReference type="SAM" id="Phobius"/>
    </source>
</evidence>
<accession>A0A1G9XKL0</accession>
<keyword evidence="2" id="KW-1003">Cell membrane</keyword>
<evidence type="ECO:0000256" key="3">
    <source>
        <dbReference type="ARBA" id="ARBA00022692"/>
    </source>
</evidence>
<dbReference type="OrthoDB" id="3207485at2"/>
<evidence type="ECO:0000256" key="4">
    <source>
        <dbReference type="ARBA" id="ARBA00022989"/>
    </source>
</evidence>
<dbReference type="Proteomes" id="UP000199063">
    <property type="component" value="Unassembled WGS sequence"/>
</dbReference>
<organism evidence="8 9">
    <name type="scientific">Streptomyces wuyuanensis</name>
    <dbReference type="NCBI Taxonomy" id="1196353"/>
    <lineage>
        <taxon>Bacteria</taxon>
        <taxon>Bacillati</taxon>
        <taxon>Actinomycetota</taxon>
        <taxon>Actinomycetes</taxon>
        <taxon>Kitasatosporales</taxon>
        <taxon>Streptomycetaceae</taxon>
        <taxon>Streptomyces</taxon>
    </lineage>
</organism>
<dbReference type="GO" id="GO:0005886">
    <property type="term" value="C:plasma membrane"/>
    <property type="evidence" value="ECO:0007669"/>
    <property type="project" value="UniProtKB-SubCell"/>
</dbReference>
<keyword evidence="5 6" id="KW-0472">Membrane</keyword>
<dbReference type="RefSeq" id="WP_143041519.1">
    <property type="nucleotide sequence ID" value="NZ_FNHI01000016.1"/>
</dbReference>
<name>A0A1G9XKL0_9ACTN</name>
<feature type="domain" description="ABC3 transporter permease C-terminal" evidence="7">
    <location>
        <begin position="12"/>
        <end position="90"/>
    </location>
</feature>
<keyword evidence="3 6" id="KW-0812">Transmembrane</keyword>
<gene>
    <name evidence="8" type="ORF">SAMN05444921_11675</name>
</gene>
<dbReference type="Pfam" id="PF02687">
    <property type="entry name" value="FtsX"/>
    <property type="match status" value="1"/>
</dbReference>
<keyword evidence="4 6" id="KW-1133">Transmembrane helix</keyword>
<evidence type="ECO:0000256" key="2">
    <source>
        <dbReference type="ARBA" id="ARBA00022475"/>
    </source>
</evidence>
<reference evidence="9" key="1">
    <citation type="submission" date="2016-10" db="EMBL/GenBank/DDBJ databases">
        <authorList>
            <person name="Varghese N."/>
            <person name="Submissions S."/>
        </authorList>
    </citation>
    <scope>NUCLEOTIDE SEQUENCE [LARGE SCALE GENOMIC DNA]</scope>
    <source>
        <strain evidence="9">CGMCC 4.7042</strain>
    </source>
</reference>
<proteinExistence type="predicted"/>
<dbReference type="GeneID" id="40831906"/>
<feature type="transmembrane region" description="Helical" evidence="6">
    <location>
        <begin position="54"/>
        <end position="83"/>
    </location>
</feature>
<evidence type="ECO:0000256" key="1">
    <source>
        <dbReference type="ARBA" id="ARBA00004651"/>
    </source>
</evidence>
<comment type="subcellular location">
    <subcellularLocation>
        <location evidence="1">Cell membrane</location>
        <topology evidence="1">Multi-pass membrane protein</topology>
    </subcellularLocation>
</comment>
<evidence type="ECO:0000313" key="8">
    <source>
        <dbReference type="EMBL" id="SDM97314.1"/>
    </source>
</evidence>
<dbReference type="InterPro" id="IPR003838">
    <property type="entry name" value="ABC3_permease_C"/>
</dbReference>
<dbReference type="AlphaFoldDB" id="A0A1G9XKL0"/>